<name>A0A1B7JIQ9_9GAMM</name>
<evidence type="ECO:0000313" key="3">
    <source>
        <dbReference type="Proteomes" id="UP000078224"/>
    </source>
</evidence>
<sequence>MASLVKKIIETAFVLVALTLNFSAFASENSDIKHASSGVIRFTGAIVAPPCIVQSLGQNIETKCWHDNGKEKRISVNIKKLNGKEIALPNSKGTQKFNWINKDNTLGIYTIMYD</sequence>
<protein>
    <recommendedName>
        <fullName evidence="4">Fimbrial protein</fullName>
    </recommendedName>
</protein>
<dbReference type="PATRIC" id="fig|1354272.4.peg.3790"/>
<gene>
    <name evidence="2" type="ORF">M998_3709</name>
</gene>
<accession>A0A1B7JIQ9</accession>
<keyword evidence="3" id="KW-1185">Reference proteome</keyword>
<dbReference type="Proteomes" id="UP000078224">
    <property type="component" value="Unassembled WGS sequence"/>
</dbReference>
<evidence type="ECO:0008006" key="4">
    <source>
        <dbReference type="Google" id="ProtNLM"/>
    </source>
</evidence>
<proteinExistence type="predicted"/>
<dbReference type="AlphaFoldDB" id="A0A1B7JIQ9"/>
<reference evidence="2 3" key="1">
    <citation type="submission" date="2016-04" db="EMBL/GenBank/DDBJ databases">
        <title>ATOL: Assembling a taxonomically balanced genome-scale reconstruction of the evolutionary history of the Enterobacteriaceae.</title>
        <authorList>
            <person name="Plunkett G.III."/>
            <person name="Neeno-Eckwall E.C."/>
            <person name="Glasner J.D."/>
            <person name="Perna N.T."/>
        </authorList>
    </citation>
    <scope>NUCLEOTIDE SEQUENCE [LARGE SCALE GENOMIC DNA]</scope>
    <source>
        <strain evidence="2 3">ATCC 35613</strain>
    </source>
</reference>
<dbReference type="RefSeq" id="WP_068444734.1">
    <property type="nucleotide sequence ID" value="NZ_LXEW01000051.1"/>
</dbReference>
<evidence type="ECO:0000313" key="2">
    <source>
        <dbReference type="EMBL" id="OAT47524.1"/>
    </source>
</evidence>
<evidence type="ECO:0000256" key="1">
    <source>
        <dbReference type="SAM" id="SignalP"/>
    </source>
</evidence>
<dbReference type="OrthoDB" id="6458927at2"/>
<feature type="chain" id="PRO_5008595195" description="Fimbrial protein" evidence="1">
    <location>
        <begin position="27"/>
        <end position="114"/>
    </location>
</feature>
<comment type="caution">
    <text evidence="2">The sequence shown here is derived from an EMBL/GenBank/DDBJ whole genome shotgun (WGS) entry which is preliminary data.</text>
</comment>
<dbReference type="EMBL" id="LXEW01000051">
    <property type="protein sequence ID" value="OAT47524.1"/>
    <property type="molecule type" value="Genomic_DNA"/>
</dbReference>
<keyword evidence="1" id="KW-0732">Signal</keyword>
<organism evidence="2 3">
    <name type="scientific">Providencia heimbachae ATCC 35613</name>
    <dbReference type="NCBI Taxonomy" id="1354272"/>
    <lineage>
        <taxon>Bacteria</taxon>
        <taxon>Pseudomonadati</taxon>
        <taxon>Pseudomonadota</taxon>
        <taxon>Gammaproteobacteria</taxon>
        <taxon>Enterobacterales</taxon>
        <taxon>Morganellaceae</taxon>
        <taxon>Providencia</taxon>
    </lineage>
</organism>
<feature type="signal peptide" evidence="1">
    <location>
        <begin position="1"/>
        <end position="26"/>
    </location>
</feature>